<organism evidence="9 10">
    <name type="scientific">Chitinophaga defluvii</name>
    <dbReference type="NCBI Taxonomy" id="3163343"/>
    <lineage>
        <taxon>Bacteria</taxon>
        <taxon>Pseudomonadati</taxon>
        <taxon>Bacteroidota</taxon>
        <taxon>Chitinophagia</taxon>
        <taxon>Chitinophagales</taxon>
        <taxon>Chitinophagaceae</taxon>
        <taxon>Chitinophaga</taxon>
    </lineage>
</organism>
<proteinExistence type="inferred from homology"/>
<dbReference type="SUPFAM" id="SSF48452">
    <property type="entry name" value="TPR-like"/>
    <property type="match status" value="1"/>
</dbReference>
<comment type="subcellular location">
    <subcellularLocation>
        <location evidence="1">Cell outer membrane</location>
    </subcellularLocation>
</comment>
<protein>
    <submittedName>
        <fullName evidence="9">RagB/SusD family nutrient uptake outer membrane protein</fullName>
    </submittedName>
</protein>
<evidence type="ECO:0000313" key="9">
    <source>
        <dbReference type="EMBL" id="MET6997798.1"/>
    </source>
</evidence>
<evidence type="ECO:0000256" key="2">
    <source>
        <dbReference type="ARBA" id="ARBA00006275"/>
    </source>
</evidence>
<gene>
    <name evidence="9" type="ORF">ABR189_10480</name>
</gene>
<dbReference type="InterPro" id="IPR011990">
    <property type="entry name" value="TPR-like_helical_dom_sf"/>
</dbReference>
<name>A0ABV2T430_9BACT</name>
<evidence type="ECO:0000259" key="7">
    <source>
        <dbReference type="Pfam" id="PF07980"/>
    </source>
</evidence>
<keyword evidence="5" id="KW-0998">Cell outer membrane</keyword>
<keyword evidence="10" id="KW-1185">Reference proteome</keyword>
<keyword evidence="3 6" id="KW-0732">Signal</keyword>
<feature type="domain" description="RagB/SusD" evidence="7">
    <location>
        <begin position="262"/>
        <end position="539"/>
    </location>
</feature>
<evidence type="ECO:0000313" key="10">
    <source>
        <dbReference type="Proteomes" id="UP001549749"/>
    </source>
</evidence>
<evidence type="ECO:0000256" key="6">
    <source>
        <dbReference type="SAM" id="SignalP"/>
    </source>
</evidence>
<accession>A0ABV2T430</accession>
<dbReference type="Pfam" id="PF14322">
    <property type="entry name" value="SusD-like_3"/>
    <property type="match status" value="1"/>
</dbReference>
<evidence type="ECO:0000256" key="5">
    <source>
        <dbReference type="ARBA" id="ARBA00023237"/>
    </source>
</evidence>
<dbReference type="CDD" id="cd08977">
    <property type="entry name" value="SusD"/>
    <property type="match status" value="1"/>
</dbReference>
<comment type="similarity">
    <text evidence="2">Belongs to the SusD family.</text>
</comment>
<feature type="domain" description="SusD-like N-terminal" evidence="8">
    <location>
        <begin position="24"/>
        <end position="213"/>
    </location>
</feature>
<comment type="caution">
    <text evidence="9">The sequence shown here is derived from an EMBL/GenBank/DDBJ whole genome shotgun (WGS) entry which is preliminary data.</text>
</comment>
<dbReference type="Pfam" id="PF07980">
    <property type="entry name" value="SusD_RagB"/>
    <property type="match status" value="1"/>
</dbReference>
<evidence type="ECO:0000256" key="1">
    <source>
        <dbReference type="ARBA" id="ARBA00004442"/>
    </source>
</evidence>
<dbReference type="RefSeq" id="WP_354660433.1">
    <property type="nucleotide sequence ID" value="NZ_JBEXAC010000001.1"/>
</dbReference>
<evidence type="ECO:0000259" key="8">
    <source>
        <dbReference type="Pfam" id="PF14322"/>
    </source>
</evidence>
<feature type="chain" id="PRO_5045414623" evidence="6">
    <location>
        <begin position="22"/>
        <end position="539"/>
    </location>
</feature>
<evidence type="ECO:0000256" key="3">
    <source>
        <dbReference type="ARBA" id="ARBA00022729"/>
    </source>
</evidence>
<feature type="signal peptide" evidence="6">
    <location>
        <begin position="1"/>
        <end position="21"/>
    </location>
</feature>
<dbReference type="Gene3D" id="1.25.40.390">
    <property type="match status" value="1"/>
</dbReference>
<evidence type="ECO:0000256" key="4">
    <source>
        <dbReference type="ARBA" id="ARBA00023136"/>
    </source>
</evidence>
<reference evidence="9 10" key="1">
    <citation type="submission" date="2024-06" db="EMBL/GenBank/DDBJ databases">
        <title>Chitinophaga defluvii sp. nov., isolated from municipal sewage.</title>
        <authorList>
            <person name="Zhang L."/>
        </authorList>
    </citation>
    <scope>NUCLEOTIDE SEQUENCE [LARGE SCALE GENOMIC DNA]</scope>
    <source>
        <strain evidence="9 10">H8</strain>
    </source>
</reference>
<dbReference type="InterPro" id="IPR012944">
    <property type="entry name" value="SusD_RagB_dom"/>
</dbReference>
<dbReference type="InterPro" id="IPR033985">
    <property type="entry name" value="SusD-like_N"/>
</dbReference>
<sequence length="539" mass="62271">MKKLHHHILLLAALICMCACKRDFLQRQATNAIPEENVFKDPALMQLFVNNMYLDIPSFDATLYDNITDESRSYWGGYPLNVVQGQWFADNNPMEYWPYEAIRKANMFLEKIDDAPVEEEERAALKGQVKFLRAMHYFNMVKRYGGVPIITEPQELTDDLFVKRQTTDACFDFIIRELEEAAELLPKTYGGATIDVGKANQYSAKAFLGRVHLFRASPLFNPSGDVAKWEKAAAANKEVMDADVYDLHPNFRSIMLDKNNEEEIFSVQFLRPYREHGWDSWAMPDSRSKQSAVCRSPLQEFVDAFEMKNGKAINEPGSGYDATNPYVNRDPRFDATLIVNGSTFGYQGLPVYMYVDAPIDGINKPYATITGYLMRKGTNESNKDYYGNSGSDQNWQELRYAEVLLNYAEARNEVLGAPDQSVYDAIERIRQRAGLTPYQLPAGLSKTVMRERIRHERYIELAFEQKRYWDLRRWKIAADKLNGKTFHAMYITRQNNGTYTYEAKPATQGPYVFQEKMYFMPIPQREIEKNPNLEQNTGW</sequence>
<keyword evidence="4" id="KW-0472">Membrane</keyword>
<dbReference type="EMBL" id="JBEXAC010000001">
    <property type="protein sequence ID" value="MET6997798.1"/>
    <property type="molecule type" value="Genomic_DNA"/>
</dbReference>
<dbReference type="Proteomes" id="UP001549749">
    <property type="component" value="Unassembled WGS sequence"/>
</dbReference>